<name>V7I7H4_9CLOT</name>
<evidence type="ECO:0000313" key="1">
    <source>
        <dbReference type="EMBL" id="ETA81833.1"/>
    </source>
</evidence>
<protein>
    <submittedName>
        <fullName evidence="1">Uncharacterized protein</fullName>
    </submittedName>
</protein>
<dbReference type="Proteomes" id="UP000017747">
    <property type="component" value="Unassembled WGS sequence"/>
</dbReference>
<sequence>MKQLKRRKKLKTVMEIDVIHHIISIALGEDGGFPLER</sequence>
<organism evidence="1 2">
    <name type="scientific">Youngiibacter fragilis 232.1</name>
    <dbReference type="NCBI Taxonomy" id="994573"/>
    <lineage>
        <taxon>Bacteria</taxon>
        <taxon>Bacillati</taxon>
        <taxon>Bacillota</taxon>
        <taxon>Clostridia</taxon>
        <taxon>Eubacteriales</taxon>
        <taxon>Clostridiaceae</taxon>
        <taxon>Youngiibacter</taxon>
    </lineage>
</organism>
<dbReference type="AlphaFoldDB" id="V7I7H4"/>
<comment type="caution">
    <text evidence="1">The sequence shown here is derived from an EMBL/GenBank/DDBJ whole genome shotgun (WGS) entry which is preliminary data.</text>
</comment>
<proteinExistence type="predicted"/>
<accession>V7I7H4</accession>
<gene>
    <name evidence="1" type="ORF">T472_0204135</name>
</gene>
<evidence type="ECO:0000313" key="2">
    <source>
        <dbReference type="Proteomes" id="UP000017747"/>
    </source>
</evidence>
<reference evidence="1 2" key="1">
    <citation type="journal article" date="2014" name="Genome Announc.">
        <title>Genome Sequence of Youngiibacter fragilis, the Type Strain of the Genus Youngiibacter.</title>
        <authorList>
            <person name="Wawrik C.B."/>
            <person name="Callaghan A.V."/>
            <person name="Stamps B.W."/>
            <person name="Wawrik B."/>
        </authorList>
    </citation>
    <scope>NUCLEOTIDE SEQUENCE [LARGE SCALE GENOMIC DNA]</scope>
    <source>
        <strain evidence="1 2">232.1</strain>
    </source>
</reference>
<dbReference type="EMBL" id="AXUN02000057">
    <property type="protein sequence ID" value="ETA81833.1"/>
    <property type="molecule type" value="Genomic_DNA"/>
</dbReference>
<keyword evidence="2" id="KW-1185">Reference proteome</keyword>